<evidence type="ECO:0000313" key="3">
    <source>
        <dbReference type="EMBL" id="CAF1318243.1"/>
    </source>
</evidence>
<gene>
    <name evidence="3" type="ORF">OVA965_LOCUS29312</name>
    <name evidence="4" type="ORF">TMI583_LOCUS30078</name>
</gene>
<feature type="domain" description="Transposase Tc1-like" evidence="1">
    <location>
        <begin position="74"/>
        <end position="141"/>
    </location>
</feature>
<dbReference type="AlphaFoldDB" id="A0A8S2QYI1"/>
<dbReference type="SUPFAM" id="SSF46689">
    <property type="entry name" value="Homeodomain-like"/>
    <property type="match status" value="1"/>
</dbReference>
<feature type="domain" description="Tc1-like transposase DDE" evidence="2">
    <location>
        <begin position="147"/>
        <end position="279"/>
    </location>
</feature>
<dbReference type="GO" id="GO:0015074">
    <property type="term" value="P:DNA integration"/>
    <property type="evidence" value="ECO:0007669"/>
    <property type="project" value="InterPro"/>
</dbReference>
<evidence type="ECO:0000259" key="2">
    <source>
        <dbReference type="Pfam" id="PF13358"/>
    </source>
</evidence>
<dbReference type="Gene3D" id="3.30.420.10">
    <property type="entry name" value="Ribonuclease H-like superfamily/Ribonuclease H"/>
    <property type="match status" value="1"/>
</dbReference>
<dbReference type="EMBL" id="CAJNOK010020544">
    <property type="protein sequence ID" value="CAF1318243.1"/>
    <property type="molecule type" value="Genomic_DNA"/>
</dbReference>
<evidence type="ECO:0008006" key="6">
    <source>
        <dbReference type="Google" id="ProtNLM"/>
    </source>
</evidence>
<dbReference type="InterPro" id="IPR009057">
    <property type="entry name" value="Homeodomain-like_sf"/>
</dbReference>
<dbReference type="InterPro" id="IPR036397">
    <property type="entry name" value="RNaseH_sf"/>
</dbReference>
<name>A0A8S2QYI1_9BILA</name>
<dbReference type="GO" id="GO:0003677">
    <property type="term" value="F:DNA binding"/>
    <property type="evidence" value="ECO:0007669"/>
    <property type="project" value="InterPro"/>
</dbReference>
<organism evidence="4 5">
    <name type="scientific">Didymodactylos carnosus</name>
    <dbReference type="NCBI Taxonomy" id="1234261"/>
    <lineage>
        <taxon>Eukaryota</taxon>
        <taxon>Metazoa</taxon>
        <taxon>Spiralia</taxon>
        <taxon>Gnathifera</taxon>
        <taxon>Rotifera</taxon>
        <taxon>Eurotatoria</taxon>
        <taxon>Bdelloidea</taxon>
        <taxon>Philodinida</taxon>
        <taxon>Philodinidae</taxon>
        <taxon>Didymodactylos</taxon>
    </lineage>
</organism>
<dbReference type="InterPro" id="IPR038717">
    <property type="entry name" value="Tc1-like_DDE_dom"/>
</dbReference>
<dbReference type="Pfam" id="PF13358">
    <property type="entry name" value="DDE_3"/>
    <property type="match status" value="1"/>
</dbReference>
<evidence type="ECO:0000259" key="1">
    <source>
        <dbReference type="Pfam" id="PF01498"/>
    </source>
</evidence>
<proteinExistence type="predicted"/>
<evidence type="ECO:0000313" key="5">
    <source>
        <dbReference type="Proteomes" id="UP000682733"/>
    </source>
</evidence>
<sequence length="320" mass="37680">MTKTNSLKSHHISVSHYWNIGILSVRKIHRATKIPLSTISYQLKKLKTQGCLQYRASNGRKRKIDAKCSQALGQFIRRNNGVTLHELAEKLRNQCQSTVSTSTISRHLKRLQYENCLPLKTPMLTPEHKKRRVEWAKAHLNNNWKSTIFTDECSFQLFRNTIRRWSKQTKEEKKRIPKNRQKVHVWGSISYCGTRATFNARTNARAISNAKQKFNNKWRLQQDNDPKHRCPKTQKWLAANVPHVMDSSNSPDLNPFANLWNTMKRRIEERKPTNINELKIFINEEWMNIEKGVIINLINSMKNINIVLLVIESKRERIKY</sequence>
<protein>
    <recommendedName>
        <fullName evidence="6">Transposase</fullName>
    </recommendedName>
</protein>
<evidence type="ECO:0000313" key="4">
    <source>
        <dbReference type="EMBL" id="CAF4127591.1"/>
    </source>
</evidence>
<reference evidence="4" key="1">
    <citation type="submission" date="2021-02" db="EMBL/GenBank/DDBJ databases">
        <authorList>
            <person name="Nowell W R."/>
        </authorList>
    </citation>
    <scope>NUCLEOTIDE SEQUENCE</scope>
</reference>
<accession>A0A8S2QYI1</accession>
<dbReference type="InterPro" id="IPR002492">
    <property type="entry name" value="Transposase_Tc1-like"/>
</dbReference>
<comment type="caution">
    <text evidence="4">The sequence shown here is derived from an EMBL/GenBank/DDBJ whole genome shotgun (WGS) entry which is preliminary data.</text>
</comment>
<dbReference type="EMBL" id="CAJOBA010042141">
    <property type="protein sequence ID" value="CAF4127591.1"/>
    <property type="molecule type" value="Genomic_DNA"/>
</dbReference>
<dbReference type="Pfam" id="PF01498">
    <property type="entry name" value="HTH_Tnp_Tc3_2"/>
    <property type="match status" value="1"/>
</dbReference>
<dbReference type="Proteomes" id="UP000677228">
    <property type="component" value="Unassembled WGS sequence"/>
</dbReference>
<dbReference type="GO" id="GO:0006313">
    <property type="term" value="P:DNA transposition"/>
    <property type="evidence" value="ECO:0007669"/>
    <property type="project" value="InterPro"/>
</dbReference>
<dbReference type="Proteomes" id="UP000682733">
    <property type="component" value="Unassembled WGS sequence"/>
</dbReference>